<sequence length="316" mass="35892">MALVLRNKVTYLDSSGDLRLQVGPEKENYVVCSKTMERTSAVWKKMLNGGFAESKPLNPESEWIVTLPEDKHEPMLIVLNITHSRFSLVPEKLAPLDLYDILVLAEKYDITELTRPWARHWFNGVRKTKSPLLMWIAWALGDATMFVVTADMLVMRCTVDTDGRLVTPKGWHLDDTRFDALRPHDIIDRIAALRLHLLEDILKPINEILSRLKESTYGCCLLCTMTMLGALVICAANSGLDPIPRSGSEFQGSVMQLVEKLDKLRVVFAHEDKKNVNPLPTAKKVIQEAIKNKEETVPKFYLDRLVKQSKKIGLLE</sequence>
<evidence type="ECO:0008006" key="3">
    <source>
        <dbReference type="Google" id="ProtNLM"/>
    </source>
</evidence>
<dbReference type="OrthoDB" id="5275938at2759"/>
<gene>
    <name evidence="1" type="ORF">NA56DRAFT_652445</name>
</gene>
<dbReference type="AlphaFoldDB" id="A0A2J6PES2"/>
<dbReference type="STRING" id="1745343.A0A2J6PES2"/>
<name>A0A2J6PES2_9HELO</name>
<dbReference type="EMBL" id="KZ613548">
    <property type="protein sequence ID" value="PMD12542.1"/>
    <property type="molecule type" value="Genomic_DNA"/>
</dbReference>
<protein>
    <recommendedName>
        <fullName evidence="3">BTB domain-containing protein</fullName>
    </recommendedName>
</protein>
<reference evidence="1 2" key="1">
    <citation type="submission" date="2016-05" db="EMBL/GenBank/DDBJ databases">
        <title>A degradative enzymes factory behind the ericoid mycorrhizal symbiosis.</title>
        <authorList>
            <consortium name="DOE Joint Genome Institute"/>
            <person name="Martino E."/>
            <person name="Morin E."/>
            <person name="Grelet G."/>
            <person name="Kuo A."/>
            <person name="Kohler A."/>
            <person name="Daghino S."/>
            <person name="Barry K."/>
            <person name="Choi C."/>
            <person name="Cichocki N."/>
            <person name="Clum A."/>
            <person name="Copeland A."/>
            <person name="Hainaut M."/>
            <person name="Haridas S."/>
            <person name="Labutti K."/>
            <person name="Lindquist E."/>
            <person name="Lipzen A."/>
            <person name="Khouja H.-R."/>
            <person name="Murat C."/>
            <person name="Ohm R."/>
            <person name="Olson A."/>
            <person name="Spatafora J."/>
            <person name="Veneault-Fourrey C."/>
            <person name="Henrissat B."/>
            <person name="Grigoriev I."/>
            <person name="Martin F."/>
            <person name="Perotto S."/>
        </authorList>
    </citation>
    <scope>NUCLEOTIDE SEQUENCE [LARGE SCALE GENOMIC DNA]</scope>
    <source>
        <strain evidence="1 2">UAMH 7357</strain>
    </source>
</reference>
<keyword evidence="2" id="KW-1185">Reference proteome</keyword>
<dbReference type="Gene3D" id="3.30.710.10">
    <property type="entry name" value="Potassium Channel Kv1.1, Chain A"/>
    <property type="match status" value="1"/>
</dbReference>
<dbReference type="Proteomes" id="UP000235672">
    <property type="component" value="Unassembled WGS sequence"/>
</dbReference>
<proteinExistence type="predicted"/>
<organism evidence="1 2">
    <name type="scientific">Hyaloscypha hepaticicola</name>
    <dbReference type="NCBI Taxonomy" id="2082293"/>
    <lineage>
        <taxon>Eukaryota</taxon>
        <taxon>Fungi</taxon>
        <taxon>Dikarya</taxon>
        <taxon>Ascomycota</taxon>
        <taxon>Pezizomycotina</taxon>
        <taxon>Leotiomycetes</taxon>
        <taxon>Helotiales</taxon>
        <taxon>Hyaloscyphaceae</taxon>
        <taxon>Hyaloscypha</taxon>
    </lineage>
</organism>
<dbReference type="InterPro" id="IPR011333">
    <property type="entry name" value="SKP1/BTB/POZ_sf"/>
</dbReference>
<evidence type="ECO:0000313" key="1">
    <source>
        <dbReference type="EMBL" id="PMD12542.1"/>
    </source>
</evidence>
<evidence type="ECO:0000313" key="2">
    <source>
        <dbReference type="Proteomes" id="UP000235672"/>
    </source>
</evidence>
<accession>A0A2J6PES2</accession>